<dbReference type="CDD" id="cd03224">
    <property type="entry name" value="ABC_TM1139_LivF_branched"/>
    <property type="match status" value="1"/>
</dbReference>
<dbReference type="Gene3D" id="3.40.50.300">
    <property type="entry name" value="P-loop containing nucleotide triphosphate hydrolases"/>
    <property type="match status" value="2"/>
</dbReference>
<dbReference type="SMART" id="SM00382">
    <property type="entry name" value="AAA"/>
    <property type="match status" value="2"/>
</dbReference>
<evidence type="ECO:0000256" key="1">
    <source>
        <dbReference type="ARBA" id="ARBA00005417"/>
    </source>
</evidence>
<dbReference type="RefSeq" id="WP_167034778.1">
    <property type="nucleotide sequence ID" value="NZ_BAAANA010000002.1"/>
</dbReference>
<dbReference type="GO" id="GO:0015658">
    <property type="term" value="F:branched-chain amino acid transmembrane transporter activity"/>
    <property type="evidence" value="ECO:0007669"/>
    <property type="project" value="TreeGrafter"/>
</dbReference>
<evidence type="ECO:0000259" key="6">
    <source>
        <dbReference type="PROSITE" id="PS50893"/>
    </source>
</evidence>
<dbReference type="SUPFAM" id="SSF52540">
    <property type="entry name" value="P-loop containing nucleoside triphosphate hydrolases"/>
    <property type="match status" value="2"/>
</dbReference>
<dbReference type="GO" id="GO:0016887">
    <property type="term" value="F:ATP hydrolysis activity"/>
    <property type="evidence" value="ECO:0007669"/>
    <property type="project" value="InterPro"/>
</dbReference>
<evidence type="ECO:0000256" key="2">
    <source>
        <dbReference type="ARBA" id="ARBA00022448"/>
    </source>
</evidence>
<dbReference type="GO" id="GO:0015807">
    <property type="term" value="P:L-amino acid transport"/>
    <property type="evidence" value="ECO:0007669"/>
    <property type="project" value="TreeGrafter"/>
</dbReference>
<feature type="domain" description="ABC transporter" evidence="6">
    <location>
        <begin position="278"/>
        <end position="515"/>
    </location>
</feature>
<comment type="similarity">
    <text evidence="1">Belongs to the ABC transporter superfamily.</text>
</comment>
<evidence type="ECO:0000313" key="8">
    <source>
        <dbReference type="Proteomes" id="UP000543598"/>
    </source>
</evidence>
<dbReference type="PANTHER" id="PTHR43820">
    <property type="entry name" value="HIGH-AFFINITY BRANCHED-CHAIN AMINO ACID TRANSPORT ATP-BINDING PROTEIN LIVF"/>
    <property type="match status" value="1"/>
</dbReference>
<dbReference type="EMBL" id="JABEMB010000003">
    <property type="protein sequence ID" value="NNH03048.1"/>
    <property type="molecule type" value="Genomic_DNA"/>
</dbReference>
<evidence type="ECO:0000256" key="3">
    <source>
        <dbReference type="ARBA" id="ARBA00022741"/>
    </source>
</evidence>
<evidence type="ECO:0000256" key="5">
    <source>
        <dbReference type="ARBA" id="ARBA00022970"/>
    </source>
</evidence>
<dbReference type="InterPro" id="IPR003439">
    <property type="entry name" value="ABC_transporter-like_ATP-bd"/>
</dbReference>
<name>A0A7Y2M0W1_9MICO</name>
<proteinExistence type="inferred from homology"/>
<keyword evidence="3" id="KW-0547">Nucleotide-binding</keyword>
<keyword evidence="8" id="KW-1185">Reference proteome</keyword>
<feature type="domain" description="ABC transporter" evidence="6">
    <location>
        <begin position="19"/>
        <end position="265"/>
    </location>
</feature>
<evidence type="ECO:0000256" key="4">
    <source>
        <dbReference type="ARBA" id="ARBA00022840"/>
    </source>
</evidence>
<dbReference type="GO" id="GO:0005524">
    <property type="term" value="F:ATP binding"/>
    <property type="evidence" value="ECO:0007669"/>
    <property type="project" value="UniProtKB-KW"/>
</dbReference>
<dbReference type="Pfam" id="PF12399">
    <property type="entry name" value="BCA_ABC_TP_C"/>
    <property type="match status" value="1"/>
</dbReference>
<dbReference type="Pfam" id="PF00005">
    <property type="entry name" value="ABC_tran"/>
    <property type="match status" value="2"/>
</dbReference>
<dbReference type="AlphaFoldDB" id="A0A7Y2M0W1"/>
<protein>
    <submittedName>
        <fullName evidence="7">ATP-binding cassette domain-containing protein</fullName>
    </submittedName>
</protein>
<comment type="caution">
    <text evidence="7">The sequence shown here is derived from an EMBL/GenBank/DDBJ whole genome shotgun (WGS) entry which is preliminary data.</text>
</comment>
<dbReference type="InterPro" id="IPR027417">
    <property type="entry name" value="P-loop_NTPase"/>
</dbReference>
<dbReference type="PROSITE" id="PS50893">
    <property type="entry name" value="ABC_TRANSPORTER_2"/>
    <property type="match status" value="2"/>
</dbReference>
<dbReference type="PANTHER" id="PTHR43820:SF4">
    <property type="entry name" value="HIGH-AFFINITY BRANCHED-CHAIN AMINO ACID TRANSPORT ATP-BINDING PROTEIN LIVF"/>
    <property type="match status" value="1"/>
</dbReference>
<keyword evidence="4 7" id="KW-0067">ATP-binding</keyword>
<organism evidence="7 8">
    <name type="scientific">Microbacterium ulmi</name>
    <dbReference type="NCBI Taxonomy" id="179095"/>
    <lineage>
        <taxon>Bacteria</taxon>
        <taxon>Bacillati</taxon>
        <taxon>Actinomycetota</taxon>
        <taxon>Actinomycetes</taxon>
        <taxon>Micrococcales</taxon>
        <taxon>Microbacteriaceae</taxon>
        <taxon>Microbacterium</taxon>
    </lineage>
</organism>
<dbReference type="InterPro" id="IPR017871">
    <property type="entry name" value="ABC_transporter-like_CS"/>
</dbReference>
<evidence type="ECO:0000313" key="7">
    <source>
        <dbReference type="EMBL" id="NNH03048.1"/>
    </source>
</evidence>
<keyword evidence="2" id="KW-0813">Transport</keyword>
<dbReference type="PROSITE" id="PS00211">
    <property type="entry name" value="ABC_TRANSPORTER_1"/>
    <property type="match status" value="2"/>
</dbReference>
<dbReference type="InterPro" id="IPR052156">
    <property type="entry name" value="BCAA_Transport_ATP-bd_LivF"/>
</dbReference>
<gene>
    <name evidence="7" type="ORF">HLA99_04140</name>
</gene>
<dbReference type="InterPro" id="IPR032823">
    <property type="entry name" value="BCA_ABC_TP_C"/>
</dbReference>
<dbReference type="CDD" id="cd03219">
    <property type="entry name" value="ABC_Mj1267_LivG_branched"/>
    <property type="match status" value="1"/>
</dbReference>
<dbReference type="InterPro" id="IPR003593">
    <property type="entry name" value="AAA+_ATPase"/>
</dbReference>
<keyword evidence="5" id="KW-0029">Amino-acid transport</keyword>
<reference evidence="7 8" key="1">
    <citation type="submission" date="2020-05" db="EMBL/GenBank/DDBJ databases">
        <title>MicrobeNet Type strains.</title>
        <authorList>
            <person name="Nicholson A.C."/>
        </authorList>
    </citation>
    <scope>NUCLEOTIDE SEQUENCE [LARGE SCALE GENOMIC DNA]</scope>
    <source>
        <strain evidence="7 8">JCM 14282</strain>
    </source>
</reference>
<sequence>MSASSIAAASSIPLEETALRIQGVRRAFGGVTAVDVDEIRVPRGKLTALIGPNGAGKSTLFDIITGFEAADAGTWSFEGQPLSGRRAHSIARLGLVRTFQATRIVEGESVLQNMMLAAPAQSGESLLRAAWHPGWRRGERAEAERAMALLERFRLAEKASEDAAGLSGGQRRLLEVARALMAKPRALLLDEPLAGVNPALREKVMEHLVSLRDEGLTLLFVEHDMDAVMTLSDHVVCLATGRRISEGTPAEVAGDPAVVDAYLGANKPVSAARPRTTTRDDDVVLDVRGLTAGYHPGRPIVSDIDAQVRRGEIAAIIGANGAGKSTLLKAVAGIVPVSTGTVSVDGSDMSRTSVHRRVRDGIGYVPQSRNVFPSLTVAENLRMGEYGRRHDREAIDRVLAIFPGLRDRLGARAGSLSGGQRQAVAMARALMPQPRLLLLDEPSAGLSPMAQTSAFETIADTARSGVAVLIVEQNARDCLAISHRGYVLEQGRVALTGTGHDLLHDDRVIELYLGALRTRLETDPGVPQDPTHEETR</sequence>
<accession>A0A7Y2M0W1</accession>
<dbReference type="Proteomes" id="UP000543598">
    <property type="component" value="Unassembled WGS sequence"/>
</dbReference>